<evidence type="ECO:0000256" key="6">
    <source>
        <dbReference type="ARBA" id="ARBA00022723"/>
    </source>
</evidence>
<dbReference type="PANTHER" id="PTHR10890">
    <property type="entry name" value="CYSTEINYL-TRNA SYNTHETASE"/>
    <property type="match status" value="1"/>
</dbReference>
<dbReference type="Pfam" id="PF01406">
    <property type="entry name" value="tRNA-synt_1e"/>
    <property type="match status" value="1"/>
</dbReference>
<dbReference type="NCBIfam" id="TIGR00435">
    <property type="entry name" value="cysS"/>
    <property type="match status" value="1"/>
</dbReference>
<keyword evidence="10 13" id="KW-0648">Protein biosynthesis</keyword>
<protein>
    <recommendedName>
        <fullName evidence="13">Cysteine--tRNA ligase</fullName>
        <ecNumber evidence="13">6.1.1.16</ecNumber>
    </recommendedName>
    <alternativeName>
        <fullName evidence="13">Cysteinyl-tRNA synthetase</fullName>
        <shortName evidence="13">CysRS</shortName>
    </alternativeName>
</protein>
<dbReference type="InterPro" id="IPR015803">
    <property type="entry name" value="Cys-tRNA-ligase"/>
</dbReference>
<dbReference type="GO" id="GO:0005829">
    <property type="term" value="C:cytosol"/>
    <property type="evidence" value="ECO:0007669"/>
    <property type="project" value="TreeGrafter"/>
</dbReference>
<dbReference type="OrthoDB" id="9815130at2"/>
<keyword evidence="5 13" id="KW-0436">Ligase</keyword>
<feature type="short sequence motif" description="'KMSKS' region" evidence="13">
    <location>
        <begin position="263"/>
        <end position="267"/>
    </location>
</feature>
<evidence type="ECO:0000256" key="11">
    <source>
        <dbReference type="ARBA" id="ARBA00023146"/>
    </source>
</evidence>
<keyword evidence="4 13" id="KW-0963">Cytoplasm</keyword>
<comment type="subunit">
    <text evidence="3 13">Monomer.</text>
</comment>
<dbReference type="KEGG" id="kphy:AOZ06_02395"/>
<dbReference type="InterPro" id="IPR056411">
    <property type="entry name" value="CysS_C"/>
</dbReference>
<dbReference type="InterPro" id="IPR014729">
    <property type="entry name" value="Rossmann-like_a/b/a_fold"/>
</dbReference>
<dbReference type="FunFam" id="3.40.50.620:FF:000068">
    <property type="entry name" value="Cysteine--tRNA ligase"/>
    <property type="match status" value="1"/>
</dbReference>
<keyword evidence="6 13" id="KW-0479">Metal-binding</keyword>
<evidence type="ECO:0000313" key="16">
    <source>
        <dbReference type="Proteomes" id="UP000063699"/>
    </source>
</evidence>
<evidence type="ECO:0000256" key="9">
    <source>
        <dbReference type="ARBA" id="ARBA00022840"/>
    </source>
</evidence>
<keyword evidence="7 13" id="KW-0547">Nucleotide-binding</keyword>
<comment type="catalytic activity">
    <reaction evidence="12 13">
        <text>tRNA(Cys) + L-cysteine + ATP = L-cysteinyl-tRNA(Cys) + AMP + diphosphate</text>
        <dbReference type="Rhea" id="RHEA:17773"/>
        <dbReference type="Rhea" id="RHEA-COMP:9661"/>
        <dbReference type="Rhea" id="RHEA-COMP:9679"/>
        <dbReference type="ChEBI" id="CHEBI:30616"/>
        <dbReference type="ChEBI" id="CHEBI:33019"/>
        <dbReference type="ChEBI" id="CHEBI:35235"/>
        <dbReference type="ChEBI" id="CHEBI:78442"/>
        <dbReference type="ChEBI" id="CHEBI:78517"/>
        <dbReference type="ChEBI" id="CHEBI:456215"/>
        <dbReference type="EC" id="6.1.1.16"/>
    </reaction>
</comment>
<evidence type="ECO:0000256" key="13">
    <source>
        <dbReference type="HAMAP-Rule" id="MF_00041"/>
    </source>
</evidence>
<feature type="binding site" evidence="13">
    <location>
        <position position="232"/>
    </location>
    <ligand>
        <name>Zn(2+)</name>
        <dbReference type="ChEBI" id="CHEBI:29105"/>
    </ligand>
</feature>
<evidence type="ECO:0000256" key="1">
    <source>
        <dbReference type="ARBA" id="ARBA00004496"/>
    </source>
</evidence>
<dbReference type="SUPFAM" id="SSF47323">
    <property type="entry name" value="Anticodon-binding domain of a subclass of class I aminoacyl-tRNA synthetases"/>
    <property type="match status" value="1"/>
</dbReference>
<accession>A0A0N9HNM5</accession>
<dbReference type="Pfam" id="PF23493">
    <property type="entry name" value="CysS_C"/>
    <property type="match status" value="1"/>
</dbReference>
<dbReference type="SMART" id="SM00840">
    <property type="entry name" value="DALR_2"/>
    <property type="match status" value="1"/>
</dbReference>
<feature type="short sequence motif" description="'HIGH' region" evidence="13">
    <location>
        <begin position="31"/>
        <end position="41"/>
    </location>
</feature>
<evidence type="ECO:0000256" key="5">
    <source>
        <dbReference type="ARBA" id="ARBA00022598"/>
    </source>
</evidence>
<dbReference type="Proteomes" id="UP000063699">
    <property type="component" value="Chromosome"/>
</dbReference>
<evidence type="ECO:0000256" key="12">
    <source>
        <dbReference type="ARBA" id="ARBA00047398"/>
    </source>
</evidence>
<dbReference type="InterPro" id="IPR032678">
    <property type="entry name" value="tRNA-synt_1_cat_dom"/>
</dbReference>
<dbReference type="GO" id="GO:0006423">
    <property type="term" value="P:cysteinyl-tRNA aminoacylation"/>
    <property type="evidence" value="ECO:0007669"/>
    <property type="project" value="UniProtKB-UniRule"/>
</dbReference>
<organism evidence="15 16">
    <name type="scientific">Kibdelosporangium phytohabitans</name>
    <dbReference type="NCBI Taxonomy" id="860235"/>
    <lineage>
        <taxon>Bacteria</taxon>
        <taxon>Bacillati</taxon>
        <taxon>Actinomycetota</taxon>
        <taxon>Actinomycetes</taxon>
        <taxon>Pseudonocardiales</taxon>
        <taxon>Pseudonocardiaceae</taxon>
        <taxon>Kibdelosporangium</taxon>
    </lineage>
</organism>
<sequence>MSLHLYDTATRSTREFHPARNATASIYVCGATVQGIPHIGHVRGALNYDVLRRWLAHGGLDVTLVRNVTDIDDKILAKAADAGRPWWEWAQIHERAFEDAYEALGCLPPSYMPRATGHVTQMVELMQRLIDMGHAYAAAGDVYFAVSTFPQYGALSGQKLEEVQQGESAATGKRDSRDFTLWKSAKPGEPSWPTPWGPGRPGWHLECSAMATAYLGSEFDIHGGGIDLIFPHHENEQAQSHAAGDGFARYWLHNAWVTMASEKMSKSLGNVVSIPAMLQQVRAPELRYYLVTPHYRSMIDYSEAALHEAVVAYGRIETFVRNVTGRLGAVEPGAVTAEFAAAMDDDLGTPAAIAAVHNAVREGNTALSSNQDSEARAAASAVRGMMAVLGLDPLSDRWSEESTTDAAHRNALASLVGALLEERQRARKERDFAAADAVRDRLLAAGITVEDTPDGPLWTLKDS</sequence>
<feature type="domain" description="Cysteinyl-tRNA synthetase class Ia DALR" evidence="14">
    <location>
        <begin position="338"/>
        <end position="399"/>
    </location>
</feature>
<dbReference type="Pfam" id="PF09190">
    <property type="entry name" value="DALR_2"/>
    <property type="match status" value="1"/>
</dbReference>
<dbReference type="InterPro" id="IPR024909">
    <property type="entry name" value="Cys-tRNA/MSH_ligase"/>
</dbReference>
<evidence type="ECO:0000256" key="2">
    <source>
        <dbReference type="ARBA" id="ARBA00005594"/>
    </source>
</evidence>
<keyword evidence="9 13" id="KW-0067">ATP-binding</keyword>
<dbReference type="AlphaFoldDB" id="A0A0N9HNM5"/>
<dbReference type="GO" id="GO:0005524">
    <property type="term" value="F:ATP binding"/>
    <property type="evidence" value="ECO:0007669"/>
    <property type="project" value="UniProtKB-UniRule"/>
</dbReference>
<dbReference type="RefSeq" id="WP_054287900.1">
    <property type="nucleotide sequence ID" value="NZ_CP012752.1"/>
</dbReference>
<keyword evidence="16" id="KW-1185">Reference proteome</keyword>
<feature type="binding site" evidence="13">
    <location>
        <position position="236"/>
    </location>
    <ligand>
        <name>Zn(2+)</name>
        <dbReference type="ChEBI" id="CHEBI:29105"/>
    </ligand>
</feature>
<dbReference type="Gene3D" id="3.40.50.620">
    <property type="entry name" value="HUPs"/>
    <property type="match status" value="1"/>
</dbReference>
<gene>
    <name evidence="13" type="primary">cysS</name>
    <name evidence="15" type="ORF">AOZ06_02395</name>
</gene>
<evidence type="ECO:0000259" key="14">
    <source>
        <dbReference type="SMART" id="SM00840"/>
    </source>
</evidence>
<dbReference type="STRING" id="860235.AOZ06_02395"/>
<feature type="binding site" evidence="13">
    <location>
        <position position="266"/>
    </location>
    <ligand>
        <name>ATP</name>
        <dbReference type="ChEBI" id="CHEBI:30616"/>
    </ligand>
</feature>
<keyword evidence="8 13" id="KW-0862">Zinc</keyword>
<dbReference type="GO" id="GO:0004817">
    <property type="term" value="F:cysteine-tRNA ligase activity"/>
    <property type="evidence" value="ECO:0007669"/>
    <property type="project" value="UniProtKB-UniRule"/>
</dbReference>
<dbReference type="EMBL" id="CP012752">
    <property type="protein sequence ID" value="ALG05921.1"/>
    <property type="molecule type" value="Genomic_DNA"/>
</dbReference>
<evidence type="ECO:0000256" key="7">
    <source>
        <dbReference type="ARBA" id="ARBA00022741"/>
    </source>
</evidence>
<dbReference type="Gene3D" id="1.20.120.1910">
    <property type="entry name" value="Cysteine-tRNA ligase, C-terminal anti-codon recognition domain"/>
    <property type="match status" value="1"/>
</dbReference>
<reference evidence="15 16" key="1">
    <citation type="submission" date="2015-07" db="EMBL/GenBank/DDBJ databases">
        <title>Genome sequencing of Kibdelosporangium phytohabitans.</title>
        <authorList>
            <person name="Qin S."/>
            <person name="Xing K."/>
        </authorList>
    </citation>
    <scope>NUCLEOTIDE SEQUENCE [LARGE SCALE GENOMIC DNA]</scope>
    <source>
        <strain evidence="15 16">KLBMP1111</strain>
    </source>
</reference>
<feature type="binding site" evidence="13">
    <location>
        <position position="29"/>
    </location>
    <ligand>
        <name>Zn(2+)</name>
        <dbReference type="ChEBI" id="CHEBI:29105"/>
    </ligand>
</feature>
<comment type="similarity">
    <text evidence="2 13">Belongs to the class-I aminoacyl-tRNA synthetase family.</text>
</comment>
<dbReference type="HAMAP" id="MF_00041">
    <property type="entry name" value="Cys_tRNA_synth"/>
    <property type="match status" value="1"/>
</dbReference>
<keyword evidence="11 13" id="KW-0030">Aminoacyl-tRNA synthetase</keyword>
<comment type="subcellular location">
    <subcellularLocation>
        <location evidence="1 13">Cytoplasm</location>
    </subcellularLocation>
</comment>
<dbReference type="GO" id="GO:0008270">
    <property type="term" value="F:zinc ion binding"/>
    <property type="evidence" value="ECO:0007669"/>
    <property type="project" value="UniProtKB-UniRule"/>
</dbReference>
<evidence type="ECO:0000256" key="3">
    <source>
        <dbReference type="ARBA" id="ARBA00011245"/>
    </source>
</evidence>
<dbReference type="CDD" id="cd00672">
    <property type="entry name" value="CysRS_core"/>
    <property type="match status" value="1"/>
</dbReference>
<feature type="binding site" evidence="13">
    <location>
        <position position="207"/>
    </location>
    <ligand>
        <name>Zn(2+)</name>
        <dbReference type="ChEBI" id="CHEBI:29105"/>
    </ligand>
</feature>
<dbReference type="InterPro" id="IPR009080">
    <property type="entry name" value="tRNAsynth_Ia_anticodon-bd"/>
</dbReference>
<evidence type="ECO:0000256" key="10">
    <source>
        <dbReference type="ARBA" id="ARBA00022917"/>
    </source>
</evidence>
<dbReference type="InterPro" id="IPR015273">
    <property type="entry name" value="Cys-tRNA-synt_Ia_DALR"/>
</dbReference>
<name>A0A0N9HNM5_9PSEU</name>
<proteinExistence type="inferred from homology"/>
<dbReference type="SUPFAM" id="SSF52374">
    <property type="entry name" value="Nucleotidylyl transferase"/>
    <property type="match status" value="1"/>
</dbReference>
<dbReference type="EC" id="6.1.1.16" evidence="13"/>
<dbReference type="PRINTS" id="PR00983">
    <property type="entry name" value="TRNASYNTHCYS"/>
</dbReference>
<dbReference type="PANTHER" id="PTHR10890:SF30">
    <property type="entry name" value="CYSTEINE--TRNA LIGASE"/>
    <property type="match status" value="1"/>
</dbReference>
<evidence type="ECO:0000256" key="8">
    <source>
        <dbReference type="ARBA" id="ARBA00022833"/>
    </source>
</evidence>
<evidence type="ECO:0000256" key="4">
    <source>
        <dbReference type="ARBA" id="ARBA00022490"/>
    </source>
</evidence>
<comment type="cofactor">
    <cofactor evidence="13">
        <name>Zn(2+)</name>
        <dbReference type="ChEBI" id="CHEBI:29105"/>
    </cofactor>
    <text evidence="13">Binds 1 zinc ion per subunit.</text>
</comment>
<evidence type="ECO:0000313" key="15">
    <source>
        <dbReference type="EMBL" id="ALG05921.1"/>
    </source>
</evidence>